<name>A0A0F9DSM1_9ZZZZ</name>
<organism evidence="1">
    <name type="scientific">marine sediment metagenome</name>
    <dbReference type="NCBI Taxonomy" id="412755"/>
    <lineage>
        <taxon>unclassified sequences</taxon>
        <taxon>metagenomes</taxon>
        <taxon>ecological metagenomes</taxon>
    </lineage>
</organism>
<gene>
    <name evidence="1" type="ORF">LCGC14_2511070</name>
</gene>
<sequence length="102" mass="12379">MPPDITTAEIRRRIVKEHGLIPRKHPYFLPDAPPYDESMVDFPKTDLMRYIETKYSIKLKLDIYRGSLNDVCHRYKWEVDRSTVSRWRKVIRRYLIQLEVSK</sequence>
<accession>A0A0F9DSM1</accession>
<dbReference type="AlphaFoldDB" id="A0A0F9DSM1"/>
<proteinExistence type="predicted"/>
<comment type="caution">
    <text evidence="1">The sequence shown here is derived from an EMBL/GenBank/DDBJ whole genome shotgun (WGS) entry which is preliminary data.</text>
</comment>
<reference evidence="1" key="1">
    <citation type="journal article" date="2015" name="Nature">
        <title>Complex archaea that bridge the gap between prokaryotes and eukaryotes.</title>
        <authorList>
            <person name="Spang A."/>
            <person name="Saw J.H."/>
            <person name="Jorgensen S.L."/>
            <person name="Zaremba-Niedzwiedzka K."/>
            <person name="Martijn J."/>
            <person name="Lind A.E."/>
            <person name="van Eijk R."/>
            <person name="Schleper C."/>
            <person name="Guy L."/>
            <person name="Ettema T.J."/>
        </authorList>
    </citation>
    <scope>NUCLEOTIDE SEQUENCE</scope>
</reference>
<evidence type="ECO:0000313" key="1">
    <source>
        <dbReference type="EMBL" id="KKL14898.1"/>
    </source>
</evidence>
<protein>
    <submittedName>
        <fullName evidence="1">Uncharacterized protein</fullName>
    </submittedName>
</protein>
<dbReference type="EMBL" id="LAZR01040275">
    <property type="protein sequence ID" value="KKL14898.1"/>
    <property type="molecule type" value="Genomic_DNA"/>
</dbReference>